<dbReference type="PANTHER" id="PTHR43408">
    <property type="entry name" value="FMN REDUCTASE (NADPH)"/>
    <property type="match status" value="1"/>
</dbReference>
<keyword evidence="6" id="KW-1185">Reference proteome</keyword>
<dbReference type="EC" id="1.5.1.38" evidence="5"/>
<dbReference type="Gene3D" id="3.40.50.360">
    <property type="match status" value="1"/>
</dbReference>
<dbReference type="InterPro" id="IPR020048">
    <property type="entry name" value="NADPH-dep_FMN_reduc_SsuE"/>
</dbReference>
<evidence type="ECO:0000313" key="5">
    <source>
        <dbReference type="EMBL" id="TLS54037.1"/>
    </source>
</evidence>
<protein>
    <submittedName>
        <fullName evidence="5">NADPH-dependent FMN reductase</fullName>
        <ecNumber evidence="5">1.5.1.38</ecNumber>
    </submittedName>
</protein>
<evidence type="ECO:0000256" key="2">
    <source>
        <dbReference type="ARBA" id="ARBA00022643"/>
    </source>
</evidence>
<keyword evidence="2" id="KW-0288">FMN</keyword>
<dbReference type="EMBL" id="VCIW01000001">
    <property type="protein sequence ID" value="TLS54037.1"/>
    <property type="molecule type" value="Genomic_DNA"/>
</dbReference>
<evidence type="ECO:0000256" key="1">
    <source>
        <dbReference type="ARBA" id="ARBA00022630"/>
    </source>
</evidence>
<evidence type="ECO:0000256" key="3">
    <source>
        <dbReference type="ARBA" id="ARBA00023002"/>
    </source>
</evidence>
<dbReference type="SUPFAM" id="SSF52218">
    <property type="entry name" value="Flavoproteins"/>
    <property type="match status" value="1"/>
</dbReference>
<dbReference type="InterPro" id="IPR051814">
    <property type="entry name" value="NAD(P)H-dep_FMN_reductase"/>
</dbReference>
<dbReference type="AlphaFoldDB" id="A0A5R9GC40"/>
<dbReference type="OrthoDB" id="1643408at2"/>
<dbReference type="GO" id="GO:0046306">
    <property type="term" value="P:alkanesulfonate catabolic process"/>
    <property type="evidence" value="ECO:0007669"/>
    <property type="project" value="InterPro"/>
</dbReference>
<keyword evidence="3 5" id="KW-0560">Oxidoreductase</keyword>
<dbReference type="NCBIfam" id="TIGR03567">
    <property type="entry name" value="FMN_reduc_SsuE"/>
    <property type="match status" value="1"/>
</dbReference>
<gene>
    <name evidence="5" type="primary">ssuE</name>
    <name evidence="5" type="ORF">FE782_01415</name>
</gene>
<dbReference type="PANTHER" id="PTHR43408:SF1">
    <property type="entry name" value="FMN REDUCTASE (NADPH)"/>
    <property type="match status" value="1"/>
</dbReference>
<reference evidence="5 6" key="1">
    <citation type="submission" date="2019-05" db="EMBL/GenBank/DDBJ databases">
        <authorList>
            <person name="Narsing Rao M.P."/>
            <person name="Li W.J."/>
        </authorList>
    </citation>
    <scope>NUCLEOTIDE SEQUENCE [LARGE SCALE GENOMIC DNA]</scope>
    <source>
        <strain evidence="5 6">SYSU_K30003</strain>
    </source>
</reference>
<comment type="caution">
    <text evidence="5">The sequence shown here is derived from an EMBL/GenBank/DDBJ whole genome shotgun (WGS) entry which is preliminary data.</text>
</comment>
<feature type="domain" description="NADPH-dependent FMN reductase-like" evidence="4">
    <location>
        <begin position="4"/>
        <end position="144"/>
    </location>
</feature>
<keyword evidence="1" id="KW-0285">Flavoprotein</keyword>
<evidence type="ECO:0000259" key="4">
    <source>
        <dbReference type="Pfam" id="PF03358"/>
    </source>
</evidence>
<proteinExistence type="predicted"/>
<evidence type="ECO:0000313" key="6">
    <source>
        <dbReference type="Proteomes" id="UP000309676"/>
    </source>
</evidence>
<name>A0A5R9GC40_9BACL</name>
<dbReference type="InterPro" id="IPR005025">
    <property type="entry name" value="FMN_Rdtase-like_dom"/>
</dbReference>
<dbReference type="Proteomes" id="UP000309676">
    <property type="component" value="Unassembled WGS sequence"/>
</dbReference>
<dbReference type="Pfam" id="PF03358">
    <property type="entry name" value="FMN_red"/>
    <property type="match status" value="1"/>
</dbReference>
<accession>A0A5R9GC40</accession>
<dbReference type="RefSeq" id="WP_138191752.1">
    <property type="nucleotide sequence ID" value="NZ_VCIW01000001.1"/>
</dbReference>
<organism evidence="5 6">
    <name type="scientific">Paenibacillus antri</name>
    <dbReference type="NCBI Taxonomy" id="2582848"/>
    <lineage>
        <taxon>Bacteria</taxon>
        <taxon>Bacillati</taxon>
        <taxon>Bacillota</taxon>
        <taxon>Bacilli</taxon>
        <taxon>Bacillales</taxon>
        <taxon>Paenibacillaceae</taxon>
        <taxon>Paenibacillus</taxon>
    </lineage>
</organism>
<dbReference type="InterPro" id="IPR029039">
    <property type="entry name" value="Flavoprotein-like_sf"/>
</dbReference>
<dbReference type="GO" id="GO:0052873">
    <property type="term" value="F:FMN reductase (NADPH) activity"/>
    <property type="evidence" value="ECO:0007669"/>
    <property type="project" value="UniProtKB-EC"/>
</dbReference>
<sequence length="190" mass="20632">MSSVVIVSGSPSLSSRVNAFIDYSLQYMVGRGFAVKTVNVSELPAEDLVRANFASAAIQEKVRWVEAAQAVILVSPVYKASYTGVLKLFLDMLPQKGLERKIVLPLFVGGSMAHLLSIDYALKPVVSALAGRHILGGVYGVDQWIQRTENGFAMTEELTVRLAASLEELASELERNAAVADPVRAERRLP</sequence>